<evidence type="ECO:0000259" key="15">
    <source>
        <dbReference type="Pfam" id="PF18139"/>
    </source>
</evidence>
<keyword evidence="2" id="KW-0813">Transport</keyword>
<evidence type="ECO:0000256" key="2">
    <source>
        <dbReference type="ARBA" id="ARBA00022448"/>
    </source>
</evidence>
<dbReference type="InterPro" id="IPR050927">
    <property type="entry name" value="TRPM"/>
</dbReference>
<accession>A0AAV4X0N3</accession>
<evidence type="ECO:0000313" key="17">
    <source>
        <dbReference type="EMBL" id="GIY87379.1"/>
    </source>
</evidence>
<reference evidence="17 18" key="1">
    <citation type="submission" date="2021-06" db="EMBL/GenBank/DDBJ databases">
        <title>Caerostris darwini draft genome.</title>
        <authorList>
            <person name="Kono N."/>
            <person name="Arakawa K."/>
        </authorList>
    </citation>
    <scope>NUCLEOTIDE SEQUENCE [LARGE SCALE GENOMIC DNA]</scope>
</reference>
<feature type="transmembrane region" description="Helical" evidence="14">
    <location>
        <begin position="907"/>
        <end position="929"/>
    </location>
</feature>
<feature type="transmembrane region" description="Helical" evidence="14">
    <location>
        <begin position="864"/>
        <end position="886"/>
    </location>
</feature>
<evidence type="ECO:0000256" key="3">
    <source>
        <dbReference type="ARBA" id="ARBA00022475"/>
    </source>
</evidence>
<gene>
    <name evidence="17" type="primary">Trpm2</name>
    <name evidence="17" type="ORF">CDAR_320431</name>
</gene>
<keyword evidence="7" id="KW-0106">Calcium</keyword>
<comment type="caution">
    <text evidence="17">The sequence shown here is derived from an EMBL/GenBank/DDBJ whole genome shotgun (WGS) entry which is preliminary data.</text>
</comment>
<dbReference type="SUPFAM" id="SSF55811">
    <property type="entry name" value="Nudix"/>
    <property type="match status" value="1"/>
</dbReference>
<feature type="compositionally biased region" description="Basic and acidic residues" evidence="13">
    <location>
        <begin position="1394"/>
        <end position="1406"/>
    </location>
</feature>
<keyword evidence="8 14" id="KW-1133">Transmembrane helix</keyword>
<dbReference type="Proteomes" id="UP001054837">
    <property type="component" value="Unassembled WGS sequence"/>
</dbReference>
<evidence type="ECO:0000256" key="11">
    <source>
        <dbReference type="ARBA" id="ARBA00023303"/>
    </source>
</evidence>
<evidence type="ECO:0000256" key="7">
    <source>
        <dbReference type="ARBA" id="ARBA00022837"/>
    </source>
</evidence>
<feature type="coiled-coil region" evidence="12">
    <location>
        <begin position="1128"/>
        <end position="1155"/>
    </location>
</feature>
<sequence>MNVEFGKCYFEKGSYKQYKYNEPIPDEELLSEVRAEDEVKFGRMYRGDHGCDVKHWPFILSSYTAPMNAVFSKIMLDWKLSIPRIVLFVIAGSTDSLSEGIKKLEILLIKGLMAAKKTTEMWLCTDGYYRGFGRDLGLAFVNDLARTELLIRNKHKMSANNFPETALIGICRQDTLNFSEQFGVEQPFDEDEQQEVRHKKDANRNFEYFIIVKDQSQKRRGLQHFLLNFANYLIDDAKFKENSEIDSTEEGFSKDKFEAPVMAVLFRGDIPQIDVILGYLRNELPVVIVEGSGGLSDLLAFAYRQVKCRPEGVNIAEYTETVLKPQISDKICQLYPDLSKLKISEKILCQKVFDCIRISKQGDMEFISLLTLHDLEKKTTHFLAHLLKALFKARTSKRAGEGEIMKRDLFLAMDWNCPNVARTHVFARDLTDKYQVDAETLFRALTKPQRERFVDLFLQKGFIVHKFLNSAMLLNLFHHSLNQEFFKTIIWENVLGFGARVKLTRYFVDFTLTSLLKKLTGIPSLMNTYELDWRHRGLYDGYSLEEVERKSLTVLLLWGILSYRVALVKIIWKYSGYPVHVALICSLILHKLQKCVTDLNLQNEMIKYSKEFNSIGTDLMTKCSDKYPYKAIELLCVKDRVWSHKSLIEIAAFAKNRTFIAHPSCQKYLDNVFMGNIEIRDLPYGDFTIPLWMKIILCNFLIFPMYLWIKFETKEEGDYFKANGLENPLNNGADSSKSLSNQSVRKPLLKKKKADINFLKKLYYLYTAPISKFWTSQVFYLIYLFFFSLAVIWPACGSLYLDFITCIWTAFIIIDYIIHIYFHSKKYSNISQIFQLTEVVIMSIFLFFYFISRVLLNQSFMSTYSTKVMLCLGLLYFYYRLIFITFPISSDLGPMLYKIRRMVLIDFLGYIRVTMLIIIGNGLVIHATIYPDFPLGVELIRRAFFDAFISFFLTPADHFGTPDMTCIRLTRHPNGHSFLGLPADVCKVGRYYRPDCPNPGVWPHIFGLQYLLLLRLILLTMLYALFNATHAKLGEEGTSIWKYQRYQLVVDFSNRLTFPAPLSVINYCLLFYNYIYGCICKRKDTNSDTLQLNEVDWAYWKTLASDYYEENFGVKEVENSTKWRMSKVLELQKALNDQRRHMRQLQAHLDELQIRIQRDHEYLEDQSIQISLAEYLQIKNVPQILSRISPYPYTKISRFPVSDKRVPWKYVWKDYDPIAYNKPSRDFPPEQRQFVDVDIQLLRETEGEDFHFPTFKWNFSIFSPGGQFLDRQSWIKGKNGQHYVYEIDEEGLPRNPLGRTGLRGRGCLPQWGPNHFMYAIITQWQEVENISYRDYLEVVLLITNEDTGVSIPGGFVSTENPYSIFSTLFEGDISWTSEESMIAFFMSLAPSSESQKDSQQEDSPKSDDDESQVVSESGKESSSEKNLEKSVAEESPFIFQQLKRGYLDGASNTDQSWCEAEVWHFHYNVPNSVEEKFKADMLWLQLDEYALHKVSIGQASLLHTVAKNMKAVLEVM</sequence>
<keyword evidence="11" id="KW-0407">Ion channel</keyword>
<keyword evidence="17" id="KW-0675">Receptor</keyword>
<evidence type="ECO:0000256" key="13">
    <source>
        <dbReference type="SAM" id="MobiDB-lite"/>
    </source>
</evidence>
<evidence type="ECO:0000256" key="4">
    <source>
        <dbReference type="ARBA" id="ARBA00022568"/>
    </source>
</evidence>
<keyword evidence="3" id="KW-1003">Cell membrane</keyword>
<keyword evidence="5" id="KW-0107">Calcium channel</keyword>
<feature type="region of interest" description="Disordered" evidence="13">
    <location>
        <begin position="1393"/>
        <end position="1429"/>
    </location>
</feature>
<name>A0AAV4X0N3_9ARAC</name>
<dbReference type="PANTHER" id="PTHR13800:SF1">
    <property type="entry name" value="TRANSIENT RECEPTOR POTENTIAL CATION CHANNEL TRPM"/>
    <property type="match status" value="1"/>
</dbReference>
<feature type="transmembrane region" description="Helical" evidence="14">
    <location>
        <begin position="799"/>
        <end position="821"/>
    </location>
</feature>
<evidence type="ECO:0000256" key="14">
    <source>
        <dbReference type="SAM" id="Phobius"/>
    </source>
</evidence>
<evidence type="ECO:0000256" key="8">
    <source>
        <dbReference type="ARBA" id="ARBA00022989"/>
    </source>
</evidence>
<comment type="subcellular location">
    <subcellularLocation>
        <location evidence="1">Cell membrane</location>
        <topology evidence="1">Multi-pass membrane protein</topology>
    </subcellularLocation>
</comment>
<feature type="transmembrane region" description="Helical" evidence="14">
    <location>
        <begin position="833"/>
        <end position="852"/>
    </location>
</feature>
<dbReference type="EMBL" id="BPLQ01015341">
    <property type="protein sequence ID" value="GIY87379.1"/>
    <property type="molecule type" value="Genomic_DNA"/>
</dbReference>
<proteinExistence type="predicted"/>
<dbReference type="InterPro" id="IPR057366">
    <property type="entry name" value="TRPM-like"/>
</dbReference>
<dbReference type="InterPro" id="IPR015797">
    <property type="entry name" value="NUDIX_hydrolase-like_dom_sf"/>
</dbReference>
<keyword evidence="4" id="KW-0109">Calcium transport</keyword>
<keyword evidence="18" id="KW-1185">Reference proteome</keyword>
<dbReference type="Pfam" id="PF18139">
    <property type="entry name" value="LSDAT_euk"/>
    <property type="match status" value="1"/>
</dbReference>
<evidence type="ECO:0000256" key="12">
    <source>
        <dbReference type="SAM" id="Coils"/>
    </source>
</evidence>
<dbReference type="Gene3D" id="3.90.79.10">
    <property type="entry name" value="Nucleoside Triphosphate Pyrophosphohydrolase"/>
    <property type="match status" value="1"/>
</dbReference>
<dbReference type="GO" id="GO:0005262">
    <property type="term" value="F:calcium channel activity"/>
    <property type="evidence" value="ECO:0007669"/>
    <property type="project" value="UniProtKB-KW"/>
</dbReference>
<keyword evidence="10 14" id="KW-0472">Membrane</keyword>
<dbReference type="Pfam" id="PF25969">
    <property type="entry name" value="NUDT9_N"/>
    <property type="match status" value="1"/>
</dbReference>
<evidence type="ECO:0000256" key="1">
    <source>
        <dbReference type="ARBA" id="ARBA00004651"/>
    </source>
</evidence>
<dbReference type="InterPro" id="IPR041491">
    <property type="entry name" value="TRPM_SLOG"/>
</dbReference>
<keyword evidence="9" id="KW-0406">Ion transport</keyword>
<feature type="transmembrane region" description="Helical" evidence="14">
    <location>
        <begin position="773"/>
        <end position="793"/>
    </location>
</feature>
<organism evidence="17 18">
    <name type="scientific">Caerostris darwini</name>
    <dbReference type="NCBI Taxonomy" id="1538125"/>
    <lineage>
        <taxon>Eukaryota</taxon>
        <taxon>Metazoa</taxon>
        <taxon>Ecdysozoa</taxon>
        <taxon>Arthropoda</taxon>
        <taxon>Chelicerata</taxon>
        <taxon>Arachnida</taxon>
        <taxon>Araneae</taxon>
        <taxon>Araneomorphae</taxon>
        <taxon>Entelegynae</taxon>
        <taxon>Araneoidea</taxon>
        <taxon>Araneidae</taxon>
        <taxon>Caerostris</taxon>
    </lineage>
</organism>
<keyword evidence="12" id="KW-0175">Coiled coil</keyword>
<evidence type="ECO:0000256" key="10">
    <source>
        <dbReference type="ARBA" id="ARBA00023136"/>
    </source>
</evidence>
<evidence type="ECO:0000256" key="5">
    <source>
        <dbReference type="ARBA" id="ARBA00022673"/>
    </source>
</evidence>
<feature type="domain" description="TRPM SLOG" evidence="15">
    <location>
        <begin position="58"/>
        <end position="310"/>
    </location>
</feature>
<feature type="transmembrane region" description="Helical" evidence="14">
    <location>
        <begin position="1007"/>
        <end position="1026"/>
    </location>
</feature>
<feature type="transmembrane region" description="Helical" evidence="14">
    <location>
        <begin position="691"/>
        <end position="709"/>
    </location>
</feature>
<evidence type="ECO:0000313" key="18">
    <source>
        <dbReference type="Proteomes" id="UP001054837"/>
    </source>
</evidence>
<feature type="compositionally biased region" description="Basic and acidic residues" evidence="13">
    <location>
        <begin position="1417"/>
        <end position="1429"/>
    </location>
</feature>
<evidence type="ECO:0000256" key="9">
    <source>
        <dbReference type="ARBA" id="ARBA00023065"/>
    </source>
</evidence>
<dbReference type="GO" id="GO:0005886">
    <property type="term" value="C:plasma membrane"/>
    <property type="evidence" value="ECO:0007669"/>
    <property type="project" value="UniProtKB-SubCell"/>
</dbReference>
<evidence type="ECO:0000259" key="16">
    <source>
        <dbReference type="Pfam" id="PF25508"/>
    </source>
</evidence>
<protein>
    <submittedName>
        <fullName evidence="17">Transient receptor potential cation channel subfamily M member 2</fullName>
    </submittedName>
</protein>
<evidence type="ECO:0000256" key="6">
    <source>
        <dbReference type="ARBA" id="ARBA00022692"/>
    </source>
</evidence>
<dbReference type="PANTHER" id="PTHR13800">
    <property type="entry name" value="TRANSIENT RECEPTOR POTENTIAL CATION CHANNEL, SUBFAMILY M, MEMBER 6"/>
    <property type="match status" value="1"/>
</dbReference>
<dbReference type="Pfam" id="PF25508">
    <property type="entry name" value="TRPM2"/>
    <property type="match status" value="1"/>
</dbReference>
<keyword evidence="6 14" id="KW-0812">Transmembrane</keyword>
<feature type="domain" description="TRPM-like" evidence="16">
    <location>
        <begin position="426"/>
        <end position="662"/>
    </location>
</feature>